<keyword evidence="8 10" id="KW-0131">Cell cycle</keyword>
<dbReference type="NCBIfam" id="TIGR01133">
    <property type="entry name" value="murG"/>
    <property type="match status" value="1"/>
</dbReference>
<evidence type="ECO:0000256" key="8">
    <source>
        <dbReference type="ARBA" id="ARBA00023306"/>
    </source>
</evidence>
<evidence type="ECO:0000256" key="1">
    <source>
        <dbReference type="ARBA" id="ARBA00022475"/>
    </source>
</evidence>
<feature type="binding site" evidence="10">
    <location>
        <begin position="12"/>
        <end position="14"/>
    </location>
    <ligand>
        <name>UDP-N-acetyl-alpha-D-glucosamine</name>
        <dbReference type="ChEBI" id="CHEBI:57705"/>
    </ligand>
</feature>
<dbReference type="Gene3D" id="3.40.50.2000">
    <property type="entry name" value="Glycogen Phosphorylase B"/>
    <property type="match status" value="2"/>
</dbReference>
<keyword evidence="14" id="KW-1185">Reference proteome</keyword>
<dbReference type="GO" id="GO:0008360">
    <property type="term" value="P:regulation of cell shape"/>
    <property type="evidence" value="ECO:0007669"/>
    <property type="project" value="UniProtKB-KW"/>
</dbReference>
<feature type="domain" description="Glycosyltransferase family 28 N-terminal" evidence="11">
    <location>
        <begin position="5"/>
        <end position="142"/>
    </location>
</feature>
<dbReference type="SUPFAM" id="SSF53756">
    <property type="entry name" value="UDP-Glycosyltransferase/glycogen phosphorylase"/>
    <property type="match status" value="1"/>
</dbReference>
<comment type="function">
    <text evidence="10">Cell wall formation. Catalyzes the transfer of a GlcNAc subunit on undecaprenyl-pyrophosphoryl-MurNAc-pentapeptide (lipid intermediate I) to form undecaprenyl-pyrophosphoryl-MurNAc-(pentapeptide)GlcNAc (lipid intermediate II).</text>
</comment>
<dbReference type="GO" id="GO:0050511">
    <property type="term" value="F:undecaprenyldiphospho-muramoylpentapeptide beta-N-acetylglucosaminyltransferase activity"/>
    <property type="evidence" value="ECO:0007669"/>
    <property type="project" value="UniProtKB-UniRule"/>
</dbReference>
<keyword evidence="5 10" id="KW-0133">Cell shape</keyword>
<comment type="caution">
    <text evidence="10">Lacks conserved residue(s) required for the propagation of feature annotation.</text>
</comment>
<dbReference type="GO" id="GO:0051991">
    <property type="term" value="F:UDP-N-acetyl-D-glucosamine:N-acetylmuramoyl-L-alanyl-D-glutamyl-meso-2,6-diaminopimelyl-D-alanyl-D-alanine-diphosphoundecaprenol 4-beta-N-acetylglucosaminlytransferase activity"/>
    <property type="evidence" value="ECO:0007669"/>
    <property type="project" value="RHEA"/>
</dbReference>
<feature type="domain" description="Glycosyl transferase family 28 C-terminal" evidence="12">
    <location>
        <begin position="183"/>
        <end position="331"/>
    </location>
</feature>
<dbReference type="PANTHER" id="PTHR21015:SF22">
    <property type="entry name" value="GLYCOSYLTRANSFERASE"/>
    <property type="match status" value="1"/>
</dbReference>
<comment type="subcellular location">
    <subcellularLocation>
        <location evidence="10">Cell membrane</location>
        <topology evidence="10">Peripheral membrane protein</topology>
        <orientation evidence="10">Cytoplasmic side</orientation>
    </subcellularLocation>
</comment>
<evidence type="ECO:0000256" key="9">
    <source>
        <dbReference type="ARBA" id="ARBA00023316"/>
    </source>
</evidence>
<evidence type="ECO:0000256" key="7">
    <source>
        <dbReference type="ARBA" id="ARBA00023136"/>
    </source>
</evidence>
<comment type="similarity">
    <text evidence="10">Belongs to the glycosyltransferase 28 family. MurG subfamily.</text>
</comment>
<feature type="binding site" evidence="10">
    <location>
        <position position="189"/>
    </location>
    <ligand>
        <name>UDP-N-acetyl-alpha-D-glucosamine</name>
        <dbReference type="ChEBI" id="CHEBI:57705"/>
    </ligand>
</feature>
<evidence type="ECO:0000259" key="11">
    <source>
        <dbReference type="Pfam" id="PF03033"/>
    </source>
</evidence>
<dbReference type="GO" id="GO:0005886">
    <property type="term" value="C:plasma membrane"/>
    <property type="evidence" value="ECO:0007669"/>
    <property type="project" value="UniProtKB-SubCell"/>
</dbReference>
<dbReference type="RefSeq" id="WP_017841915.1">
    <property type="nucleotide sequence ID" value="NZ_CP035467.1"/>
</dbReference>
<proteinExistence type="inferred from homology"/>
<keyword evidence="1 10" id="KW-1003">Cell membrane</keyword>
<protein>
    <recommendedName>
        <fullName evidence="10">UDP-N-acetylglucosamine--N-acetylmuramyl-(pentapeptide) pyrophosphoryl-undecaprenol N-acetylglucosamine transferase</fullName>
        <ecNumber evidence="10">2.4.1.227</ecNumber>
    </recommendedName>
    <alternativeName>
        <fullName evidence="10">Undecaprenyl-PP-MurNAc-pentapeptide-UDPGlcNAc GlcNAc transferase</fullName>
    </alternativeName>
</protein>
<dbReference type="Pfam" id="PF04101">
    <property type="entry name" value="Glyco_tran_28_C"/>
    <property type="match status" value="1"/>
</dbReference>
<keyword evidence="6 10" id="KW-0573">Peptidoglycan synthesis</keyword>
<accession>A0A4P9URT7</accession>
<comment type="pathway">
    <text evidence="10">Cell wall biogenesis; peptidoglycan biosynthesis.</text>
</comment>
<dbReference type="InterPro" id="IPR004276">
    <property type="entry name" value="GlycoTrans_28_N"/>
</dbReference>
<dbReference type="Pfam" id="PF03033">
    <property type="entry name" value="Glyco_transf_28"/>
    <property type="match status" value="1"/>
</dbReference>
<dbReference type="STRING" id="675511.GCA_000341735_03495"/>
<dbReference type="EC" id="2.4.1.227" evidence="10"/>
<keyword evidence="2 10" id="KW-0132">Cell division</keyword>
<dbReference type="UniPathway" id="UPA00219"/>
<dbReference type="PANTHER" id="PTHR21015">
    <property type="entry name" value="UDP-N-ACETYLGLUCOSAMINE--N-ACETYLMURAMYL-(PENTAPEPTIDE) PYROPHOSPHORYL-UNDECAPRENOL N-ACETYLGLUCOSAMINE TRANSFERASE 1"/>
    <property type="match status" value="1"/>
</dbReference>
<feature type="binding site" evidence="10">
    <location>
        <position position="124"/>
    </location>
    <ligand>
        <name>UDP-N-acetyl-alpha-D-glucosamine</name>
        <dbReference type="ChEBI" id="CHEBI:57705"/>
    </ligand>
</feature>
<sequence length="351" mass="37727">MGSRILIMAGGTGGHVFPALAVANYLAEQGWQMSWLGTKGGLESRVVPAHKIDIDWLSVAGVRGKGLFSKIKALLLLIKACGQAWRILRRRKPDVVLGMGGFVSGPGGLMAKLMGIPLVIHEQNRVPGTTNRLLAKWANRVLEAFPGSFDKKINALWSGNPLRKELIGIPEKKEHRPGEAVRLLVIGGSQGAQVLNQVVPDAVAVVSGLKVRHQTGEIMRAQVEQRYQELGVDAEVSAFIEDMAEAYRWADIAVCRSGAMTVSELAAAGIPAVLIPLPHAIDDHQNANARYLADVGGAMILPQKDLSPETLAERIKVVIEHVAEMSKKTRACAKLDATEAVALCCQAEVGR</sequence>
<evidence type="ECO:0000313" key="13">
    <source>
        <dbReference type="EMBL" id="QCW84214.1"/>
    </source>
</evidence>
<dbReference type="GO" id="GO:0051301">
    <property type="term" value="P:cell division"/>
    <property type="evidence" value="ECO:0007669"/>
    <property type="project" value="UniProtKB-KW"/>
</dbReference>
<dbReference type="Proteomes" id="UP000305881">
    <property type="component" value="Chromosome"/>
</dbReference>
<name>A0A4P9URT7_METBY</name>
<comment type="catalytic activity">
    <reaction evidence="10">
        <text>di-trans,octa-cis-undecaprenyl diphospho-N-acetyl-alpha-D-muramoyl-L-alanyl-D-glutamyl-meso-2,6-diaminopimeloyl-D-alanyl-D-alanine + UDP-N-acetyl-alpha-D-glucosamine = di-trans,octa-cis-undecaprenyl diphospho-[N-acetyl-alpha-D-glucosaminyl-(1-&gt;4)]-N-acetyl-alpha-D-muramoyl-L-alanyl-D-glutamyl-meso-2,6-diaminopimeloyl-D-alanyl-D-alanine + UDP + H(+)</text>
        <dbReference type="Rhea" id="RHEA:31227"/>
        <dbReference type="ChEBI" id="CHEBI:15378"/>
        <dbReference type="ChEBI" id="CHEBI:57705"/>
        <dbReference type="ChEBI" id="CHEBI:58223"/>
        <dbReference type="ChEBI" id="CHEBI:61387"/>
        <dbReference type="ChEBI" id="CHEBI:61388"/>
        <dbReference type="EC" id="2.4.1.227"/>
    </reaction>
</comment>
<dbReference type="GO" id="GO:0071555">
    <property type="term" value="P:cell wall organization"/>
    <property type="evidence" value="ECO:0007669"/>
    <property type="project" value="UniProtKB-KW"/>
</dbReference>
<evidence type="ECO:0000256" key="2">
    <source>
        <dbReference type="ARBA" id="ARBA00022618"/>
    </source>
</evidence>
<keyword evidence="9 10" id="KW-0961">Cell wall biogenesis/degradation</keyword>
<feature type="binding site" evidence="10">
    <location>
        <position position="285"/>
    </location>
    <ligand>
        <name>UDP-N-acetyl-alpha-D-glucosamine</name>
        <dbReference type="ChEBI" id="CHEBI:57705"/>
    </ligand>
</feature>
<evidence type="ECO:0000256" key="3">
    <source>
        <dbReference type="ARBA" id="ARBA00022676"/>
    </source>
</evidence>
<dbReference type="OrthoDB" id="9808936at2"/>
<evidence type="ECO:0000256" key="10">
    <source>
        <dbReference type="HAMAP-Rule" id="MF_00033"/>
    </source>
</evidence>
<evidence type="ECO:0000313" key="14">
    <source>
        <dbReference type="Proteomes" id="UP000305881"/>
    </source>
</evidence>
<reference evidence="14" key="1">
    <citation type="journal article" date="2019" name="J. Bacteriol.">
        <title>A Mutagenic Screen Identifies a TonB-Dependent Receptor Required for the Lanthanide Metal Switch in the Type I Methanotroph 'Methylotuvimicrobium buryatense' 5GB1C.</title>
        <authorList>
            <person name="Groom J.D."/>
            <person name="Ford S.M."/>
            <person name="Pesesky M.W."/>
            <person name="Lidstrom M.E."/>
        </authorList>
    </citation>
    <scope>NUCLEOTIDE SEQUENCE [LARGE SCALE GENOMIC DNA]</scope>
    <source>
        <strain evidence="14">5GB1C</strain>
    </source>
</reference>
<dbReference type="GO" id="GO:0005975">
    <property type="term" value="P:carbohydrate metabolic process"/>
    <property type="evidence" value="ECO:0007669"/>
    <property type="project" value="InterPro"/>
</dbReference>
<dbReference type="InterPro" id="IPR006009">
    <property type="entry name" value="GlcNAc_MurG"/>
</dbReference>
<dbReference type="HAMAP" id="MF_00033">
    <property type="entry name" value="MurG"/>
    <property type="match status" value="1"/>
</dbReference>
<keyword evidence="4 10" id="KW-0808">Transferase</keyword>
<keyword evidence="7 10" id="KW-0472">Membrane</keyword>
<gene>
    <name evidence="10 13" type="primary">murG</name>
    <name evidence="13" type="ORF">EQU24_19705</name>
</gene>
<evidence type="ECO:0000256" key="4">
    <source>
        <dbReference type="ARBA" id="ARBA00022679"/>
    </source>
</evidence>
<organism evidence="13 14">
    <name type="scientific">Methylotuvimicrobium buryatense</name>
    <name type="common">Methylomicrobium buryatense</name>
    <dbReference type="NCBI Taxonomy" id="95641"/>
    <lineage>
        <taxon>Bacteria</taxon>
        <taxon>Pseudomonadati</taxon>
        <taxon>Pseudomonadota</taxon>
        <taxon>Gammaproteobacteria</taxon>
        <taxon>Methylococcales</taxon>
        <taxon>Methylococcaceae</taxon>
        <taxon>Methylotuvimicrobium</taxon>
    </lineage>
</organism>
<evidence type="ECO:0000256" key="5">
    <source>
        <dbReference type="ARBA" id="ARBA00022960"/>
    </source>
</evidence>
<dbReference type="AlphaFoldDB" id="A0A4P9URT7"/>
<feature type="binding site" evidence="10">
    <location>
        <position position="163"/>
    </location>
    <ligand>
        <name>UDP-N-acetyl-alpha-D-glucosamine</name>
        <dbReference type="ChEBI" id="CHEBI:57705"/>
    </ligand>
</feature>
<evidence type="ECO:0000256" key="6">
    <source>
        <dbReference type="ARBA" id="ARBA00022984"/>
    </source>
</evidence>
<dbReference type="CDD" id="cd03785">
    <property type="entry name" value="GT28_MurG"/>
    <property type="match status" value="1"/>
</dbReference>
<dbReference type="GO" id="GO:0009252">
    <property type="term" value="P:peptidoglycan biosynthetic process"/>
    <property type="evidence" value="ECO:0007669"/>
    <property type="project" value="UniProtKB-UniRule"/>
</dbReference>
<feature type="binding site" evidence="10">
    <location>
        <position position="240"/>
    </location>
    <ligand>
        <name>UDP-N-acetyl-alpha-D-glucosamine</name>
        <dbReference type="ChEBI" id="CHEBI:57705"/>
    </ligand>
</feature>
<keyword evidence="3 10" id="KW-0328">Glycosyltransferase</keyword>
<dbReference type="KEGG" id="mbur:EQU24_19705"/>
<evidence type="ECO:0000259" key="12">
    <source>
        <dbReference type="Pfam" id="PF04101"/>
    </source>
</evidence>
<dbReference type="InterPro" id="IPR007235">
    <property type="entry name" value="Glyco_trans_28_C"/>
</dbReference>
<dbReference type="EMBL" id="CP035467">
    <property type="protein sequence ID" value="QCW84214.1"/>
    <property type="molecule type" value="Genomic_DNA"/>
</dbReference>